<comment type="subcellular location">
    <subcellularLocation>
        <location evidence="1 5">Nucleus</location>
    </subcellularLocation>
</comment>
<evidence type="ECO:0000259" key="6">
    <source>
        <dbReference type="Pfam" id="PF22536"/>
    </source>
</evidence>
<dbReference type="EMBL" id="BDEQ01000001">
    <property type="protein sequence ID" value="GAT91526.1"/>
    <property type="molecule type" value="Genomic_DNA"/>
</dbReference>
<dbReference type="Pfam" id="PF22536">
    <property type="entry name" value="WHD_POLR3C"/>
    <property type="match status" value="1"/>
</dbReference>
<keyword evidence="2 5" id="KW-0240">DNA-directed RNA polymerase</keyword>
<dbReference type="InterPro" id="IPR055207">
    <property type="entry name" value="POLR3C_WHD"/>
</dbReference>
<dbReference type="AlphaFoldDB" id="A0A5K1V4X5"/>
<keyword evidence="3 5" id="KW-0804">Transcription</keyword>
<dbReference type="Gene3D" id="1.10.10.10">
    <property type="entry name" value="Winged helix-like DNA-binding domain superfamily/Winged helix DNA-binding domain"/>
    <property type="match status" value="3"/>
</dbReference>
<dbReference type="InterPro" id="IPR036388">
    <property type="entry name" value="WH-like_DNA-bd_sf"/>
</dbReference>
<dbReference type="VEuPathDB" id="AmoebaDB:EHI_152730"/>
<dbReference type="OMA" id="GQYVVHM"/>
<reference evidence="7 8" key="1">
    <citation type="submission" date="2016-05" db="EMBL/GenBank/DDBJ databases">
        <title>First whole genome sequencing of Entamoeba histolytica HM1:IMSS-clone-6.</title>
        <authorList>
            <person name="Mukherjee Avik.K."/>
            <person name="Izumyama S."/>
            <person name="Nakada-Tsukui K."/>
            <person name="Nozaki T."/>
        </authorList>
    </citation>
    <scope>NUCLEOTIDE SEQUENCE [LARGE SCALE GENOMIC DNA]</scope>
    <source>
        <strain evidence="7 8">HM1:IMSS clone 6</strain>
    </source>
</reference>
<organism evidence="7 8">
    <name type="scientific">Entamoeba histolytica</name>
    <dbReference type="NCBI Taxonomy" id="5759"/>
    <lineage>
        <taxon>Eukaryota</taxon>
        <taxon>Amoebozoa</taxon>
        <taxon>Evosea</taxon>
        <taxon>Archamoebae</taxon>
        <taxon>Mastigamoebida</taxon>
        <taxon>Entamoebidae</taxon>
        <taxon>Entamoeba</taxon>
    </lineage>
</organism>
<dbReference type="VEuPathDB" id="AmoebaDB:EHI8A_063820"/>
<keyword evidence="4 5" id="KW-0539">Nucleus</keyword>
<dbReference type="PANTHER" id="PTHR12949:SF0">
    <property type="entry name" value="DNA-DIRECTED RNA POLYMERASE III SUBUNIT RPC3"/>
    <property type="match status" value="1"/>
</dbReference>
<dbReference type="GO" id="GO:0005666">
    <property type="term" value="C:RNA polymerase III complex"/>
    <property type="evidence" value="ECO:0007669"/>
    <property type="project" value="UniProtKB-UniRule"/>
</dbReference>
<dbReference type="FunFam" id="1.10.10.10:FF:000420">
    <property type="entry name" value="RNA polymerase III subunit, putative"/>
    <property type="match status" value="1"/>
</dbReference>
<protein>
    <recommendedName>
        <fullName evidence="5">DNA-directed RNA polymerase III subunit RPC3</fullName>
        <shortName evidence="5">RNA polymerase III subunit C3</shortName>
    </recommendedName>
</protein>
<sequence>MNTTIYNQLLVQIVENQFGKFVGQITKYLLVKPSTIFDLWRQCHQPYSKMYEALFVLLHHSILKYSNEEPVIISIDQNRILFSLRHSHFIALMQQKFGELAKEISITLITYGMLNFEDIFAVLQSKNIDVKESDLKAVFDEMVKEKYITRVNKNVVDLVQLERTSTPAPSFSTVKQNENVRRKGIRKRGKIDVVTENPIPKKVKVGIDLKAQTNLNSTTKVEDSDNSQPVWTVNIEVYNKETILYKLLDLVNKKFDNKAVPIIEKMWDLSAYGKTPVDFAILCQNLREIAPETIRKYLEMMSRDEPFIIAKNQSAFVSDTNSFKLQVDAATAFLKGVMIESCIQSKFGVIGASIHRVLKIKHILTDSQIADLLIGEGEEVKRGLYQMHQAGYVNGQEVPKSNIRGGKNSYYMWSINFSQINAILLSETAKSLMNTMDRLKLEISSKSALIAKYNEGVEIGQILLNEEENEEYMNLDRRQKMLLDGLYYLSGLFFCLKDY</sequence>
<name>A0A5K1V4X5_ENTHI</name>
<evidence type="ECO:0000256" key="3">
    <source>
        <dbReference type="ARBA" id="ARBA00023163"/>
    </source>
</evidence>
<comment type="caution">
    <text evidence="7">The sequence shown here is derived from an EMBL/GenBank/DDBJ whole genome shotgun (WGS) entry which is preliminary data.</text>
</comment>
<dbReference type="PANTHER" id="PTHR12949">
    <property type="entry name" value="RNA POLYMERASE III DNA DIRECTED -RELATED"/>
    <property type="match status" value="1"/>
</dbReference>
<dbReference type="InterPro" id="IPR039748">
    <property type="entry name" value="RPC3"/>
</dbReference>
<evidence type="ECO:0000256" key="4">
    <source>
        <dbReference type="ARBA" id="ARBA00023242"/>
    </source>
</evidence>
<dbReference type="VEuPathDB" id="AmoebaDB:KM1_076760"/>
<dbReference type="GO" id="GO:0003697">
    <property type="term" value="F:single-stranded DNA binding"/>
    <property type="evidence" value="ECO:0007669"/>
    <property type="project" value="UniProtKB-UniRule"/>
</dbReference>
<evidence type="ECO:0000256" key="1">
    <source>
        <dbReference type="ARBA" id="ARBA00004123"/>
    </source>
</evidence>
<dbReference type="Proteomes" id="UP000078387">
    <property type="component" value="Unassembled WGS sequence"/>
</dbReference>
<evidence type="ECO:0000313" key="8">
    <source>
        <dbReference type="Proteomes" id="UP000078387"/>
    </source>
</evidence>
<evidence type="ECO:0000256" key="5">
    <source>
        <dbReference type="RuleBase" id="RU367076"/>
    </source>
</evidence>
<comment type="subunit">
    <text evidence="5">Component of the RNA polymerase III (Pol III) complex consisting of 17 subunits.</text>
</comment>
<proteinExistence type="inferred from homology"/>
<dbReference type="VEuPathDB" id="AmoebaDB:EHI7A_060740"/>
<evidence type="ECO:0000256" key="2">
    <source>
        <dbReference type="ARBA" id="ARBA00022478"/>
    </source>
</evidence>
<evidence type="ECO:0000313" key="7">
    <source>
        <dbReference type="EMBL" id="GAT91526.1"/>
    </source>
</evidence>
<feature type="domain" description="DNA-directed RNA polymerase III subunit RPC3 winged-helix" evidence="6">
    <location>
        <begin position="339"/>
        <end position="415"/>
    </location>
</feature>
<comment type="function">
    <text evidence="5">DNA-dependent RNA polymerase catalyzes the transcription of DNA into RNA using the four ribonucleoside triphosphates as substrates. Specific core component of RNA polymerase III which synthesizes small RNAs, such as 5S rRNA and tRNAs.</text>
</comment>
<gene>
    <name evidence="7" type="ORF">CL6EHI_152730</name>
</gene>
<accession>A0A5K1V4X5</accession>
<dbReference type="VEuPathDB" id="AmoebaDB:EHI5A_098870"/>
<comment type="similarity">
    <text evidence="5">Belongs to the eukaryotic RPC3/POLR3C RNA polymerase subunit family.</text>
</comment>